<organism evidence="3 4">
    <name type="scientific">Emiliania huxleyi (strain CCMP1516)</name>
    <dbReference type="NCBI Taxonomy" id="280463"/>
    <lineage>
        <taxon>Eukaryota</taxon>
        <taxon>Haptista</taxon>
        <taxon>Haptophyta</taxon>
        <taxon>Prymnesiophyceae</taxon>
        <taxon>Isochrysidales</taxon>
        <taxon>Noelaerhabdaceae</taxon>
        <taxon>Emiliania</taxon>
    </lineage>
</organism>
<reference evidence="4" key="1">
    <citation type="journal article" date="2013" name="Nature">
        <title>Pan genome of the phytoplankton Emiliania underpins its global distribution.</title>
        <authorList>
            <person name="Read B.A."/>
            <person name="Kegel J."/>
            <person name="Klute M.J."/>
            <person name="Kuo A."/>
            <person name="Lefebvre S.C."/>
            <person name="Maumus F."/>
            <person name="Mayer C."/>
            <person name="Miller J."/>
            <person name="Monier A."/>
            <person name="Salamov A."/>
            <person name="Young J."/>
            <person name="Aguilar M."/>
            <person name="Claverie J.M."/>
            <person name="Frickenhaus S."/>
            <person name="Gonzalez K."/>
            <person name="Herman E.K."/>
            <person name="Lin Y.C."/>
            <person name="Napier J."/>
            <person name="Ogata H."/>
            <person name="Sarno A.F."/>
            <person name="Shmutz J."/>
            <person name="Schroeder D."/>
            <person name="de Vargas C."/>
            <person name="Verret F."/>
            <person name="von Dassow P."/>
            <person name="Valentin K."/>
            <person name="Van de Peer Y."/>
            <person name="Wheeler G."/>
            <person name="Dacks J.B."/>
            <person name="Delwiche C.F."/>
            <person name="Dyhrman S.T."/>
            <person name="Glockner G."/>
            <person name="John U."/>
            <person name="Richards T."/>
            <person name="Worden A.Z."/>
            <person name="Zhang X."/>
            <person name="Grigoriev I.V."/>
            <person name="Allen A.E."/>
            <person name="Bidle K."/>
            <person name="Borodovsky M."/>
            <person name="Bowler C."/>
            <person name="Brownlee C."/>
            <person name="Cock J.M."/>
            <person name="Elias M."/>
            <person name="Gladyshev V.N."/>
            <person name="Groth M."/>
            <person name="Guda C."/>
            <person name="Hadaegh A."/>
            <person name="Iglesias-Rodriguez M.D."/>
            <person name="Jenkins J."/>
            <person name="Jones B.M."/>
            <person name="Lawson T."/>
            <person name="Leese F."/>
            <person name="Lindquist E."/>
            <person name="Lobanov A."/>
            <person name="Lomsadze A."/>
            <person name="Malik S.B."/>
            <person name="Marsh M.E."/>
            <person name="Mackinder L."/>
            <person name="Mock T."/>
            <person name="Mueller-Roeber B."/>
            <person name="Pagarete A."/>
            <person name="Parker M."/>
            <person name="Probert I."/>
            <person name="Quesneville H."/>
            <person name="Raines C."/>
            <person name="Rensing S.A."/>
            <person name="Riano-Pachon D.M."/>
            <person name="Richier S."/>
            <person name="Rokitta S."/>
            <person name="Shiraiwa Y."/>
            <person name="Soanes D.M."/>
            <person name="van der Giezen M."/>
            <person name="Wahlund T.M."/>
            <person name="Williams B."/>
            <person name="Wilson W."/>
            <person name="Wolfe G."/>
            <person name="Wurch L.L."/>
        </authorList>
    </citation>
    <scope>NUCLEOTIDE SEQUENCE</scope>
</reference>
<dbReference type="AlphaFoldDB" id="A0A0D3JD79"/>
<dbReference type="KEGG" id="ehx:EMIHUDRAFT_458354"/>
<dbReference type="PANTHER" id="PTHR35895:SF1">
    <property type="entry name" value="LIPID-BINDING SERUM GLYCOPROTEIN C-TERMINAL DOMAIN-CONTAINING PROTEIN"/>
    <property type="match status" value="1"/>
</dbReference>
<keyword evidence="2" id="KW-1133">Transmembrane helix</keyword>
<evidence type="ECO:0008006" key="5">
    <source>
        <dbReference type="Google" id="ProtNLM"/>
    </source>
</evidence>
<name>A0A0D3JD79_EMIH1</name>
<reference evidence="3" key="2">
    <citation type="submission" date="2024-10" db="UniProtKB">
        <authorList>
            <consortium name="EnsemblProtists"/>
        </authorList>
    </citation>
    <scope>IDENTIFICATION</scope>
</reference>
<evidence type="ECO:0000256" key="2">
    <source>
        <dbReference type="SAM" id="Phobius"/>
    </source>
</evidence>
<dbReference type="GeneID" id="17267006"/>
<dbReference type="RefSeq" id="XP_005773893.1">
    <property type="nucleotide sequence ID" value="XM_005773836.1"/>
</dbReference>
<keyword evidence="2" id="KW-0472">Membrane</keyword>
<evidence type="ECO:0000313" key="3">
    <source>
        <dbReference type="EnsemblProtists" id="EOD21464"/>
    </source>
</evidence>
<keyword evidence="4" id="KW-1185">Reference proteome</keyword>
<keyword evidence="2" id="KW-0812">Transmembrane</keyword>
<dbReference type="EnsemblProtists" id="EOD21464">
    <property type="protein sequence ID" value="EOD21464"/>
    <property type="gene ID" value="EMIHUDRAFT_458354"/>
</dbReference>
<sequence length="576" mass="59765">MNTEDSRSVSLQRLLSLCASDIMPRRTSCRDSHDVLPVAVAVNDSPSSPLTKKLTHNKPADPNDQHPQPVVPRFRRRTQLCIAFIALAFVLVIARSAVQTIVGNSVLKLETFSLAAGDGSSLLVEATGVLDLIHLPVSCSITEASLDVMHGGGVVGRLEVGRISLDRGGAVPITIAGPMAVPLGLGPLQALSAAVVQESELELDVAGWVDVHVPLLGHFRQLSLVKRLHLRGAGGLDPLINSFELQPNQGNGTVALSMAVRIRNPSSFQLLSIGVLDFSILTSDGTAFAKVSTVGPVSMRRGVTSLSLTGHLAVPDEESDAFRAVLHDYVSGRSSTGLTAVITAASEPLFDAALSSLRLNTSLPGRPGGAHFFDEIAMSLDVPQALTGLVTSKLVNPWGDAVVHASAACRVSNPFNVSASVQAISIGIVYGGSKVGSVTMPWLDPPLALAAFSRRPSDRAFPIVLRAPATTLNTLLLELLAKGAVTVGLDISLDLRVGVVGRGTGSVMQIAYAEPEVAVRASLGGGGTASAASAVAGATSTAVQKGVASPAARLLENRIRSEQGGGDTYSYGGWLG</sequence>
<dbReference type="PaxDb" id="2903-EOD21464"/>
<feature type="transmembrane region" description="Helical" evidence="2">
    <location>
        <begin position="80"/>
        <end position="98"/>
    </location>
</feature>
<proteinExistence type="predicted"/>
<evidence type="ECO:0000313" key="4">
    <source>
        <dbReference type="Proteomes" id="UP000013827"/>
    </source>
</evidence>
<dbReference type="GO" id="GO:0016020">
    <property type="term" value="C:membrane"/>
    <property type="evidence" value="ECO:0007669"/>
    <property type="project" value="TreeGrafter"/>
</dbReference>
<dbReference type="Proteomes" id="UP000013827">
    <property type="component" value="Unassembled WGS sequence"/>
</dbReference>
<feature type="region of interest" description="Disordered" evidence="1">
    <location>
        <begin position="44"/>
        <end position="70"/>
    </location>
</feature>
<dbReference type="HOGENOM" id="CLU_473657_0_0_1"/>
<dbReference type="InterPro" id="IPR046368">
    <property type="entry name" value="Tag1"/>
</dbReference>
<protein>
    <recommendedName>
        <fullName evidence="5">Lipid-binding serum glycoprotein C-terminal domain-containing protein</fullName>
    </recommendedName>
</protein>
<accession>A0A0D3JD79</accession>
<evidence type="ECO:0000256" key="1">
    <source>
        <dbReference type="SAM" id="MobiDB-lite"/>
    </source>
</evidence>
<dbReference type="PANTHER" id="PTHR35895">
    <property type="entry name" value="CHROMOSOME 16, WHOLE GENOME SHOTGUN SEQUENCE"/>
    <property type="match status" value="1"/>
</dbReference>